<dbReference type="Proteomes" id="UP000257109">
    <property type="component" value="Unassembled WGS sequence"/>
</dbReference>
<proteinExistence type="predicted"/>
<dbReference type="InterPro" id="IPR002110">
    <property type="entry name" value="Ankyrin_rpt"/>
</dbReference>
<comment type="subcellular location">
    <subcellularLocation>
        <location evidence="1">Cell membrane</location>
        <topology evidence="1">Peripheral membrane protein</topology>
        <orientation evidence="1">Cytoplasmic side</orientation>
    </subcellularLocation>
</comment>
<evidence type="ECO:0000313" key="3">
    <source>
        <dbReference type="EMBL" id="RDX89189.1"/>
    </source>
</evidence>
<keyword evidence="2" id="KW-0040">ANK repeat</keyword>
<dbReference type="SUPFAM" id="SSF48403">
    <property type="entry name" value="Ankyrin repeat"/>
    <property type="match status" value="1"/>
</dbReference>
<evidence type="ECO:0000256" key="1">
    <source>
        <dbReference type="ARBA" id="ARBA00004413"/>
    </source>
</evidence>
<sequence>MPMYPKTLRLQNLGASSITSPQVDTCHSLKKKFRLKAKLNQPLHIAVKCGNYMIARVLIDNGSSLNVMPKTTLDKLYTLGAILKNSNGLSTNVQLPIRMTLDLCYGSNSFIPASKGQIRSRWTTD</sequence>
<dbReference type="GO" id="GO:0005886">
    <property type="term" value="C:plasma membrane"/>
    <property type="evidence" value="ECO:0007669"/>
    <property type="project" value="UniProtKB-SubCell"/>
</dbReference>
<feature type="non-terminal residue" evidence="3">
    <location>
        <position position="1"/>
    </location>
</feature>
<dbReference type="OrthoDB" id="5430981at2759"/>
<protein>
    <submittedName>
        <fullName evidence="3">Uncharacterized protein</fullName>
    </submittedName>
</protein>
<keyword evidence="4" id="KW-1185">Reference proteome</keyword>
<organism evidence="3 4">
    <name type="scientific">Mucuna pruriens</name>
    <name type="common">Velvet bean</name>
    <name type="synonym">Dolichos pruriens</name>
    <dbReference type="NCBI Taxonomy" id="157652"/>
    <lineage>
        <taxon>Eukaryota</taxon>
        <taxon>Viridiplantae</taxon>
        <taxon>Streptophyta</taxon>
        <taxon>Embryophyta</taxon>
        <taxon>Tracheophyta</taxon>
        <taxon>Spermatophyta</taxon>
        <taxon>Magnoliopsida</taxon>
        <taxon>eudicotyledons</taxon>
        <taxon>Gunneridae</taxon>
        <taxon>Pentapetalae</taxon>
        <taxon>rosids</taxon>
        <taxon>fabids</taxon>
        <taxon>Fabales</taxon>
        <taxon>Fabaceae</taxon>
        <taxon>Papilionoideae</taxon>
        <taxon>50 kb inversion clade</taxon>
        <taxon>NPAAA clade</taxon>
        <taxon>indigoferoid/millettioid clade</taxon>
        <taxon>Phaseoleae</taxon>
        <taxon>Mucuna</taxon>
    </lineage>
</organism>
<evidence type="ECO:0000256" key="2">
    <source>
        <dbReference type="PROSITE-ProRule" id="PRU00023"/>
    </source>
</evidence>
<dbReference type="Gene3D" id="1.25.40.20">
    <property type="entry name" value="Ankyrin repeat-containing domain"/>
    <property type="match status" value="1"/>
</dbReference>
<dbReference type="PROSITE" id="PS50088">
    <property type="entry name" value="ANK_REPEAT"/>
    <property type="match status" value="1"/>
</dbReference>
<dbReference type="InterPro" id="IPR036770">
    <property type="entry name" value="Ankyrin_rpt-contain_sf"/>
</dbReference>
<evidence type="ECO:0000313" key="4">
    <source>
        <dbReference type="Proteomes" id="UP000257109"/>
    </source>
</evidence>
<dbReference type="PROSITE" id="PS50297">
    <property type="entry name" value="ANK_REP_REGION"/>
    <property type="match status" value="1"/>
</dbReference>
<dbReference type="EMBL" id="QJKJ01005746">
    <property type="protein sequence ID" value="RDX89189.1"/>
    <property type="molecule type" value="Genomic_DNA"/>
</dbReference>
<name>A0A371GF32_MUCPR</name>
<dbReference type="AlphaFoldDB" id="A0A371GF32"/>
<comment type="caution">
    <text evidence="3">The sequence shown here is derived from an EMBL/GenBank/DDBJ whole genome shotgun (WGS) entry which is preliminary data.</text>
</comment>
<dbReference type="Pfam" id="PF00023">
    <property type="entry name" value="Ank"/>
    <property type="match status" value="1"/>
</dbReference>
<accession>A0A371GF32</accession>
<gene>
    <name evidence="3" type="ORF">CR513_29124</name>
</gene>
<feature type="repeat" description="ANK" evidence="2">
    <location>
        <begin position="38"/>
        <end position="70"/>
    </location>
</feature>
<reference evidence="3" key="1">
    <citation type="submission" date="2018-05" db="EMBL/GenBank/DDBJ databases">
        <title>Draft genome of Mucuna pruriens seed.</title>
        <authorList>
            <person name="Nnadi N.E."/>
            <person name="Vos R."/>
            <person name="Hasami M.H."/>
            <person name="Devisetty U.K."/>
            <person name="Aguiy J.C."/>
        </authorList>
    </citation>
    <scope>NUCLEOTIDE SEQUENCE [LARGE SCALE GENOMIC DNA]</scope>
    <source>
        <strain evidence="3">JCA_2017</strain>
    </source>
</reference>